<reference evidence="5 6" key="1">
    <citation type="journal article" date="2023" name="Sci. Data">
        <title>Genome assembly of the Korean intertidal mud-creeper Batillaria attramentaria.</title>
        <authorList>
            <person name="Patra A.K."/>
            <person name="Ho P.T."/>
            <person name="Jun S."/>
            <person name="Lee S.J."/>
            <person name="Kim Y."/>
            <person name="Won Y.J."/>
        </authorList>
    </citation>
    <scope>NUCLEOTIDE SEQUENCE [LARGE SCALE GENOMIC DNA]</scope>
    <source>
        <strain evidence="5">Wonlab-2016</strain>
    </source>
</reference>
<keyword evidence="4" id="KW-0812">Transmembrane</keyword>
<feature type="compositionally biased region" description="Basic and acidic residues" evidence="3">
    <location>
        <begin position="449"/>
        <end position="458"/>
    </location>
</feature>
<feature type="transmembrane region" description="Helical" evidence="4">
    <location>
        <begin position="256"/>
        <end position="278"/>
    </location>
</feature>
<evidence type="ECO:0000256" key="2">
    <source>
        <dbReference type="PROSITE-ProRule" id="PRU00124"/>
    </source>
</evidence>
<protein>
    <submittedName>
        <fullName evidence="5">Uncharacterized protein</fullName>
    </submittedName>
</protein>
<keyword evidence="1" id="KW-1015">Disulfide bond</keyword>
<dbReference type="InterPro" id="IPR002172">
    <property type="entry name" value="LDrepeatLR_classA_rpt"/>
</dbReference>
<evidence type="ECO:0000256" key="3">
    <source>
        <dbReference type="SAM" id="MobiDB-lite"/>
    </source>
</evidence>
<name>A0ABD0L3E5_9CAEN</name>
<feature type="compositionally biased region" description="Acidic residues" evidence="3">
    <location>
        <begin position="70"/>
        <end position="85"/>
    </location>
</feature>
<feature type="region of interest" description="Disordered" evidence="3">
    <location>
        <begin position="405"/>
        <end position="458"/>
    </location>
</feature>
<comment type="caution">
    <text evidence="5">The sequence shown here is derived from an EMBL/GenBank/DDBJ whole genome shotgun (WGS) entry which is preliminary data.</text>
</comment>
<feature type="region of interest" description="Disordered" evidence="3">
    <location>
        <begin position="61"/>
        <end position="88"/>
    </location>
</feature>
<proteinExistence type="predicted"/>
<comment type="caution">
    <text evidence="2">Lacks conserved residue(s) required for the propagation of feature annotation.</text>
</comment>
<dbReference type="EMBL" id="JACVVK020000089">
    <property type="protein sequence ID" value="KAK7493843.1"/>
    <property type="molecule type" value="Genomic_DNA"/>
</dbReference>
<keyword evidence="4" id="KW-1133">Transmembrane helix</keyword>
<evidence type="ECO:0000313" key="6">
    <source>
        <dbReference type="Proteomes" id="UP001519460"/>
    </source>
</evidence>
<dbReference type="Proteomes" id="UP001519460">
    <property type="component" value="Unassembled WGS sequence"/>
</dbReference>
<feature type="non-terminal residue" evidence="5">
    <location>
        <position position="458"/>
    </location>
</feature>
<dbReference type="CDD" id="cd00112">
    <property type="entry name" value="LDLa"/>
    <property type="match status" value="1"/>
</dbReference>
<feature type="non-terminal residue" evidence="5">
    <location>
        <position position="1"/>
    </location>
</feature>
<evidence type="ECO:0000313" key="5">
    <source>
        <dbReference type="EMBL" id="KAK7493843.1"/>
    </source>
</evidence>
<keyword evidence="4" id="KW-0472">Membrane</keyword>
<feature type="region of interest" description="Disordered" evidence="3">
    <location>
        <begin position="103"/>
        <end position="138"/>
    </location>
</feature>
<sequence>LLLYYTVVANAECSYTYWNSSQHIEAHSSDFEKRGFQRCEFLIQASGPHGVELNFTRITGFGSSSMHEDSTEEEEEAEGGEEEGGGGEVVSSTVFTVSETLVEVPTTSSSLSDGKAHPGARPRPTTQPSDSRQGRRPCLPMVEIREVLGEGHEERRDVICRQRHNYQTPVVFHYASSVRIVYEWEEKQNSGFTLYFDFSKEKCVLKCDGHQCLRDSKLLCDGRYDCKDKTDELQPSCNGQLQPPAAATGQLDSGSLVKIIVIPTCLVVLIVLSVVCLLGRHHCQALSRTMHHRSNSHAGHLTCPPSHSSEFNDSNGSVTGVDGLRAKDVYLRHTCRLGGSQGFDTERRVHARVQRTGGGPAAELLITRRDGEEGYVASQVRLLHPHYCMVQSELFKAPPNKTVFDRESPPPYSLSPSQKSFGCSSAPPITSSSGFSGEGFGVPPGHVRVVRDSEGQPV</sequence>
<accession>A0ABD0L3E5</accession>
<keyword evidence="6" id="KW-1185">Reference proteome</keyword>
<gene>
    <name evidence="5" type="ORF">BaRGS_00014984</name>
</gene>
<evidence type="ECO:0000256" key="4">
    <source>
        <dbReference type="SAM" id="Phobius"/>
    </source>
</evidence>
<dbReference type="PROSITE" id="PS50068">
    <property type="entry name" value="LDLRA_2"/>
    <property type="match status" value="1"/>
</dbReference>
<evidence type="ECO:0000256" key="1">
    <source>
        <dbReference type="ARBA" id="ARBA00023157"/>
    </source>
</evidence>
<dbReference type="AlphaFoldDB" id="A0ABD0L3E5"/>
<organism evidence="5 6">
    <name type="scientific">Batillaria attramentaria</name>
    <dbReference type="NCBI Taxonomy" id="370345"/>
    <lineage>
        <taxon>Eukaryota</taxon>
        <taxon>Metazoa</taxon>
        <taxon>Spiralia</taxon>
        <taxon>Lophotrochozoa</taxon>
        <taxon>Mollusca</taxon>
        <taxon>Gastropoda</taxon>
        <taxon>Caenogastropoda</taxon>
        <taxon>Sorbeoconcha</taxon>
        <taxon>Cerithioidea</taxon>
        <taxon>Batillariidae</taxon>
        <taxon>Batillaria</taxon>
    </lineage>
</organism>
<feature type="compositionally biased region" description="Polar residues" evidence="3">
    <location>
        <begin position="414"/>
        <end position="430"/>
    </location>
</feature>